<keyword evidence="3 8" id="KW-0479">Metal-binding</keyword>
<keyword evidence="7 8" id="KW-0460">Magnesium</keyword>
<dbReference type="UniPathway" id="UPA00074">
    <property type="reaction ID" value="UER00128"/>
</dbReference>
<feature type="binding site" evidence="8">
    <location>
        <position position="262"/>
    </location>
    <ligand>
        <name>Mg(2+)</name>
        <dbReference type="ChEBI" id="CHEBI:18420"/>
        <label>2</label>
    </ligand>
</feature>
<evidence type="ECO:0000256" key="3">
    <source>
        <dbReference type="ARBA" id="ARBA00022723"/>
    </source>
</evidence>
<evidence type="ECO:0000256" key="8">
    <source>
        <dbReference type="HAMAP-Rule" id="MF_00420"/>
    </source>
</evidence>
<gene>
    <name evidence="8" type="primary">purL</name>
    <name evidence="12" type="ORF">AMK68_02725</name>
</gene>
<dbReference type="GO" id="GO:0005524">
    <property type="term" value="F:ATP binding"/>
    <property type="evidence" value="ECO:0007669"/>
    <property type="project" value="UniProtKB-UniRule"/>
</dbReference>
<feature type="binding site" evidence="8">
    <location>
        <position position="111"/>
    </location>
    <ligand>
        <name>Mg(2+)</name>
        <dbReference type="ChEBI" id="CHEBI:18420"/>
        <label>2</label>
    </ligand>
</feature>
<dbReference type="PATRIC" id="fig|1704032.3.peg.339"/>
<comment type="pathway">
    <text evidence="8">Purine metabolism; IMP biosynthesis via de novo pathway; 5-amino-1-(5-phospho-D-ribosyl)imidazole from N(2)-formyl-N(1)-(5-phospho-D-ribosyl)glycinamide: step 1/2.</text>
</comment>
<dbReference type="InterPro" id="IPR016188">
    <property type="entry name" value="PurM-like_N"/>
</dbReference>
<feature type="binding site" evidence="8">
    <location>
        <position position="46"/>
    </location>
    <ligand>
        <name>ATP</name>
        <dbReference type="ChEBI" id="CHEBI:30616"/>
    </ligand>
</feature>
<evidence type="ECO:0000259" key="9">
    <source>
        <dbReference type="Pfam" id="PF00586"/>
    </source>
</evidence>
<evidence type="ECO:0000259" key="11">
    <source>
        <dbReference type="Pfam" id="PF18072"/>
    </source>
</evidence>
<evidence type="ECO:0000313" key="13">
    <source>
        <dbReference type="Proteomes" id="UP000052020"/>
    </source>
</evidence>
<evidence type="ECO:0000256" key="5">
    <source>
        <dbReference type="ARBA" id="ARBA00022755"/>
    </source>
</evidence>
<evidence type="ECO:0000313" key="12">
    <source>
        <dbReference type="EMBL" id="KPJ63959.1"/>
    </source>
</evidence>
<feature type="active site" description="Proton acceptor" evidence="8">
    <location>
        <position position="89"/>
    </location>
</feature>
<feature type="domain" description="PurM-like C-terminal" evidence="10">
    <location>
        <begin position="196"/>
        <end position="349"/>
    </location>
</feature>
<dbReference type="Proteomes" id="UP000052020">
    <property type="component" value="Unassembled WGS sequence"/>
</dbReference>
<dbReference type="Gene3D" id="3.90.650.10">
    <property type="entry name" value="PurM-like C-terminal domain"/>
    <property type="match status" value="2"/>
</dbReference>
<comment type="caution">
    <text evidence="12">The sequence shown here is derived from an EMBL/GenBank/DDBJ whole genome shotgun (WGS) entry which is preliminary data.</text>
</comment>
<feature type="binding site" evidence="8">
    <location>
        <position position="85"/>
    </location>
    <ligand>
        <name>ATP</name>
        <dbReference type="ChEBI" id="CHEBI:30616"/>
    </ligand>
</feature>
<feature type="binding site" evidence="8">
    <location>
        <begin position="306"/>
        <end position="308"/>
    </location>
    <ligand>
        <name>substrate</name>
    </ligand>
</feature>
<dbReference type="Pfam" id="PF00586">
    <property type="entry name" value="AIRS"/>
    <property type="match status" value="2"/>
</dbReference>
<feature type="binding site" evidence="8">
    <location>
        <position position="110"/>
    </location>
    <ligand>
        <name>substrate</name>
    </ligand>
</feature>
<evidence type="ECO:0000256" key="4">
    <source>
        <dbReference type="ARBA" id="ARBA00022741"/>
    </source>
</evidence>
<dbReference type="EMBL" id="LIZY01000052">
    <property type="protein sequence ID" value="KPJ63959.1"/>
    <property type="molecule type" value="Genomic_DNA"/>
</dbReference>
<dbReference type="GO" id="GO:0004642">
    <property type="term" value="F:phosphoribosylformylglycinamidine synthase activity"/>
    <property type="evidence" value="ECO:0007669"/>
    <property type="project" value="UniProtKB-UniRule"/>
</dbReference>
<organism evidence="12 13">
    <name type="scientific">candidate division KD3-62 bacterium DG_56</name>
    <dbReference type="NCBI Taxonomy" id="1704032"/>
    <lineage>
        <taxon>Bacteria</taxon>
        <taxon>candidate division KD3-62</taxon>
    </lineage>
</organism>
<protein>
    <recommendedName>
        <fullName evidence="8">Phosphoribosylformylglycinamidine synthase subunit PurL</fullName>
        <shortName evidence="8">FGAM synthase</shortName>
        <ecNumber evidence="8">6.3.5.3</ecNumber>
    </recommendedName>
    <alternativeName>
        <fullName evidence="8">Formylglycinamide ribonucleotide amidotransferase subunit II</fullName>
        <shortName evidence="8">FGAR amidotransferase II</shortName>
        <shortName evidence="8">FGAR-AT II</shortName>
    </alternativeName>
    <alternativeName>
        <fullName evidence="8">Glutamine amidotransferase PurL</fullName>
    </alternativeName>
    <alternativeName>
        <fullName evidence="8">Phosphoribosylformylglycinamidine synthase subunit II</fullName>
    </alternativeName>
</protein>
<evidence type="ECO:0000256" key="1">
    <source>
        <dbReference type="ARBA" id="ARBA00022490"/>
    </source>
</evidence>
<dbReference type="FunFam" id="3.30.1330.10:FF:000004">
    <property type="entry name" value="Phosphoribosylformylglycinamidine synthase subunit PurL"/>
    <property type="match status" value="1"/>
</dbReference>
<dbReference type="Gene3D" id="3.30.1330.10">
    <property type="entry name" value="PurM-like, N-terminal domain"/>
    <property type="match status" value="2"/>
</dbReference>
<keyword evidence="6 8" id="KW-0067">ATP-binding</keyword>
<keyword evidence="4 8" id="KW-0547">Nucleotide-binding</keyword>
<dbReference type="AlphaFoldDB" id="A0A0S7XNG9"/>
<keyword evidence="5 8" id="KW-0658">Purine biosynthesis</keyword>
<feature type="domain" description="Phosphoribosylformylglycinamidine synthase linker" evidence="11">
    <location>
        <begin position="7"/>
        <end position="46"/>
    </location>
</feature>
<feature type="active site" evidence="8">
    <location>
        <position position="43"/>
    </location>
</feature>
<dbReference type="InterPro" id="IPR010918">
    <property type="entry name" value="PurM-like_C_dom"/>
</dbReference>
<feature type="binding site" evidence="8">
    <location>
        <begin position="88"/>
        <end position="91"/>
    </location>
    <ligand>
        <name>substrate</name>
    </ligand>
</feature>
<evidence type="ECO:0000256" key="2">
    <source>
        <dbReference type="ARBA" id="ARBA00022598"/>
    </source>
</evidence>
<dbReference type="EC" id="6.3.5.3" evidence="8"/>
<comment type="subunit">
    <text evidence="8">Monomer. Part of the FGAM synthase complex composed of 1 PurL, 1 PurQ and 2 PurS subunits.</text>
</comment>
<dbReference type="GO" id="GO:0005737">
    <property type="term" value="C:cytoplasm"/>
    <property type="evidence" value="ECO:0007669"/>
    <property type="project" value="UniProtKB-SubCell"/>
</dbReference>
<dbReference type="GO" id="GO:0000287">
    <property type="term" value="F:magnesium ion binding"/>
    <property type="evidence" value="ECO:0007669"/>
    <property type="project" value="UniProtKB-UniRule"/>
</dbReference>
<dbReference type="SUPFAM" id="SSF55326">
    <property type="entry name" value="PurM N-terminal domain-like"/>
    <property type="match status" value="2"/>
</dbReference>
<keyword evidence="1 8" id="KW-0963">Cytoplasm</keyword>
<dbReference type="PANTHER" id="PTHR43555">
    <property type="entry name" value="PHOSPHORIBOSYLFORMYLGLYCINAMIDINE SYNTHASE SUBUNIT PURL"/>
    <property type="match status" value="1"/>
</dbReference>
<dbReference type="NCBIfam" id="NF002290">
    <property type="entry name" value="PRK01213.1"/>
    <property type="match status" value="1"/>
</dbReference>
<dbReference type="PANTHER" id="PTHR43555:SF1">
    <property type="entry name" value="PHOSPHORIBOSYLFORMYLGLYCINAMIDINE SYNTHASE SUBUNIT PURL"/>
    <property type="match status" value="1"/>
</dbReference>
<comment type="function">
    <text evidence="8">Part of the phosphoribosylformylglycinamidine synthase complex involved in the purines biosynthetic pathway. Catalyzes the ATP-dependent conversion of formylglycinamide ribonucleotide (FGAR) and glutamine to yield formylglycinamidine ribonucleotide (FGAM) and glutamate. The FGAM synthase complex is composed of three subunits. PurQ produces an ammonia molecule by converting glutamine to glutamate. PurL transfers the ammonia molecule to FGAR to form FGAM in an ATP-dependent manner. PurS interacts with PurQ and PurL and is thought to assist in the transfer of the ammonia molecule from PurQ to PurL.</text>
</comment>
<comment type="catalytic activity">
    <reaction evidence="8">
        <text>N(2)-formyl-N(1)-(5-phospho-beta-D-ribosyl)glycinamide + L-glutamine + ATP + H2O = 2-formamido-N(1)-(5-O-phospho-beta-D-ribosyl)acetamidine + L-glutamate + ADP + phosphate + H(+)</text>
        <dbReference type="Rhea" id="RHEA:17129"/>
        <dbReference type="ChEBI" id="CHEBI:15377"/>
        <dbReference type="ChEBI" id="CHEBI:15378"/>
        <dbReference type="ChEBI" id="CHEBI:29985"/>
        <dbReference type="ChEBI" id="CHEBI:30616"/>
        <dbReference type="ChEBI" id="CHEBI:43474"/>
        <dbReference type="ChEBI" id="CHEBI:58359"/>
        <dbReference type="ChEBI" id="CHEBI:147286"/>
        <dbReference type="ChEBI" id="CHEBI:147287"/>
        <dbReference type="ChEBI" id="CHEBI:456216"/>
        <dbReference type="EC" id="6.3.5.3"/>
    </reaction>
</comment>
<evidence type="ECO:0000256" key="6">
    <source>
        <dbReference type="ARBA" id="ARBA00022840"/>
    </source>
</evidence>
<dbReference type="GO" id="GO:0006189">
    <property type="term" value="P:'de novo' IMP biosynthetic process"/>
    <property type="evidence" value="ECO:0007669"/>
    <property type="project" value="UniProtKB-UniRule"/>
</dbReference>
<comment type="subcellular location">
    <subcellularLocation>
        <location evidence="8">Cytoplasm</location>
    </subcellularLocation>
</comment>
<keyword evidence="2 8" id="KW-0436">Ligase</keyword>
<dbReference type="Pfam" id="PF02769">
    <property type="entry name" value="AIRS_C"/>
    <property type="match status" value="2"/>
</dbReference>
<feature type="domain" description="PurM-like C-terminal" evidence="10">
    <location>
        <begin position="565"/>
        <end position="706"/>
    </location>
</feature>
<reference evidence="12 13" key="1">
    <citation type="journal article" date="2015" name="Microbiome">
        <title>Genomic resolution of linkages in carbon, nitrogen, and sulfur cycling among widespread estuary sediment bacteria.</title>
        <authorList>
            <person name="Baker B.J."/>
            <person name="Lazar C.S."/>
            <person name="Teske A.P."/>
            <person name="Dick G.J."/>
        </authorList>
    </citation>
    <scope>NUCLEOTIDE SEQUENCE [LARGE SCALE GENOMIC DNA]</scope>
    <source>
        <strain evidence="12">DG_56</strain>
    </source>
</reference>
<feature type="binding site" evidence="8">
    <location>
        <position position="489"/>
    </location>
    <ligand>
        <name>ATP</name>
        <dbReference type="ChEBI" id="CHEBI:30616"/>
    </ligand>
</feature>
<dbReference type="CDD" id="cd02203">
    <property type="entry name" value="PurL_repeat1"/>
    <property type="match status" value="1"/>
</dbReference>
<evidence type="ECO:0000259" key="10">
    <source>
        <dbReference type="Pfam" id="PF02769"/>
    </source>
</evidence>
<feature type="binding site" evidence="8">
    <location>
        <position position="234"/>
    </location>
    <ligand>
        <name>substrate</name>
    </ligand>
</feature>
<sequence length="743" mass="79718">MISPTVYHELGLKDEEYQRICETLGREPTVTELAMFSVEWSEHCGYPRSRRLLDLLPRTGKYAARAAGEDAGGIDIGDGWMVLFKMESHNHPSQIEPKQGAATGIGGIVRDIFTMGARPIACLDSLRFGPLDEPHARYLLRGVVDGIQFYGNCLGIPTVAGEVEFNAAYRGNCLVNVMCVGLVRSDSIISSRAGGAGNPVMLVGNRTGRDGIGGASILASHEFGENDAKRPTVQIGDPFTEKCLIEACLEAIQAGGLVALKDMGAAGITCTTSEMSAAGGCGMDVDLQLVPRREEGMEPWELMMSESQERMLAVIERGREDQIGAIFRKWGLNAVIIGTVTDDGRLTIRDGAEVVAQIDAQALAEAPIYDMPAEEPAYLAEAQSLDLSHIPEPESYDQAVLEVLGSPNIASKQWAYEQYDHMVQTNTVILPGADAAVLRVKGTSKGIAVKTDGNGRYGYLDPYLAAQIAVAEAARNVICTGAEPGGITDCLNFGNPEKPDRFWQFRRSVEGLAEACRALQVPVVSGNVSFYNETPDSAVLPTVVIGMVGVLDDVERRCTHAFKADGDVIVLLGSTREELGGSEYLAVCHGLERGRPPELDLDLERRVQACCLEAIRTGIVSCAHDCSSGGLVVALAECCIESGLGAVTQLPGSNDQLETLRIDSWLFAESQSRIAVSLPPDGLMALENLAAKHGVPTAVLGKTGGDALLIKTPITQLPRVIVKLPVAELERVYRRSIPEIMAR</sequence>
<dbReference type="Pfam" id="PF18072">
    <property type="entry name" value="FGAR-AT_linker"/>
    <property type="match status" value="1"/>
</dbReference>
<name>A0A0S7XNG9_9BACT</name>
<feature type="domain" description="PurM-like N-terminal" evidence="9">
    <location>
        <begin position="68"/>
        <end position="183"/>
    </location>
</feature>
<accession>A0A0S7XNG9</accession>
<dbReference type="SUPFAM" id="SSF56042">
    <property type="entry name" value="PurM C-terminal domain-like"/>
    <property type="match status" value="2"/>
</dbReference>
<dbReference type="InterPro" id="IPR041609">
    <property type="entry name" value="PurL_linker"/>
</dbReference>
<evidence type="ECO:0000256" key="7">
    <source>
        <dbReference type="ARBA" id="ARBA00022842"/>
    </source>
</evidence>
<proteinExistence type="inferred from homology"/>
<feature type="binding site" evidence="8">
    <location>
        <position position="526"/>
    </location>
    <ligand>
        <name>ATP</name>
        <dbReference type="ChEBI" id="CHEBI:30616"/>
    </ligand>
</feature>
<comment type="similarity">
    <text evidence="8">Belongs to the FGAMS family.</text>
</comment>
<dbReference type="InterPro" id="IPR036676">
    <property type="entry name" value="PurM-like_C_sf"/>
</dbReference>
<dbReference type="NCBIfam" id="TIGR01736">
    <property type="entry name" value="FGAM_synth_II"/>
    <property type="match status" value="1"/>
</dbReference>
<feature type="binding site" evidence="8">
    <location>
        <position position="87"/>
    </location>
    <ligand>
        <name>Mg(2+)</name>
        <dbReference type="ChEBI" id="CHEBI:18420"/>
        <label>1</label>
    </ligand>
</feature>
<dbReference type="CDD" id="cd02204">
    <property type="entry name" value="PurL_repeat2"/>
    <property type="match status" value="1"/>
</dbReference>
<dbReference type="InterPro" id="IPR010074">
    <property type="entry name" value="PRibForGlyAmidine_synth_PurL"/>
</dbReference>
<feature type="binding site" evidence="8">
    <location>
        <position position="527"/>
    </location>
    <ligand>
        <name>Mg(2+)</name>
        <dbReference type="ChEBI" id="CHEBI:18420"/>
        <label>1</label>
    </ligand>
</feature>
<feature type="binding site" evidence="8">
    <location>
        <position position="529"/>
    </location>
    <ligand>
        <name>substrate</name>
    </ligand>
</feature>
<dbReference type="HAMAP" id="MF_00420">
    <property type="entry name" value="PurL_2"/>
    <property type="match status" value="1"/>
</dbReference>
<feature type="domain" description="PurM-like N-terminal" evidence="9">
    <location>
        <begin position="432"/>
        <end position="550"/>
    </location>
</feature>
<comment type="caution">
    <text evidence="8">Lacks conserved residue(s) required for the propagation of feature annotation.</text>
</comment>
<dbReference type="PIRSF" id="PIRSF001587">
    <property type="entry name" value="FGAM_synthase_II"/>
    <property type="match status" value="1"/>
</dbReference>
<dbReference type="InterPro" id="IPR036921">
    <property type="entry name" value="PurM-like_N_sf"/>
</dbReference>